<sequence>MSLSIKAILAAQAGCENLVPTPPVELTPLEQHELAEEVAHAELANEIQENSKEIQKLGDAVEAIDEEVEELEQVVDGMEFLCAQPELNRGAIDILYRRATKLSHNLGGEEVRQVAGNESLVTDDAYRAEVISGCEGFMDGAKKALQSAGEFIKRLFFRLVDNVVAFFKLSSDLTAKAEKLKAEHKDHNVKPKIKLGAWNRWIDKNMTSTDGLFSDLAKAQHKFCEIIKNSINVTEINDSHLVKLQGEIADLSRTFKTAVRSNSTNLIIFNLGGGRDYKNSRNTNSDNLIEWTYPDENNSKPETLDKTVAEFSFNLTNGNQEEFQTVASIGGEVDAFFTHDKLDQILDSVVKNAELIKSIKKDAESAKSNVSGIVHRLTKLEAGKGDEKATKVYVATLKALSSKYTQLSNNLCRLMTEIDKAKLAAVKAHY</sequence>
<dbReference type="EMBL" id="AP017972">
    <property type="protein sequence ID" value="BAW98299.1"/>
    <property type="molecule type" value="Genomic_DNA"/>
</dbReference>
<dbReference type="RefSeq" id="YP_009599377.1">
    <property type="nucleotide sequence ID" value="NC_041916.1"/>
</dbReference>
<proteinExistence type="predicted"/>
<dbReference type="GeneID" id="40075106"/>
<keyword evidence="3" id="KW-1185">Reference proteome</keyword>
<reference evidence="2 3" key="1">
    <citation type="submission" date="2017-01" db="EMBL/GenBank/DDBJ databases">
        <title>Complete Genome Sequence of Vibrio Parahaemolyticus Bacteriophage pTD1.</title>
        <authorList>
            <person name="Midorikawa Y."/>
            <person name="Sano M."/>
        </authorList>
    </citation>
    <scope>NUCLEOTIDE SEQUENCE [LARGE SCALE GENOMIC DNA]</scope>
    <source>
        <strain evidence="2">PTD1</strain>
    </source>
</reference>
<name>A0A1Q2U2W3_9CAUD</name>
<accession>A0A1Q2U2W3</accession>
<dbReference type="InterPro" id="IPR024413">
    <property type="entry name" value="Phage_phiKZ_Orf92_int-head"/>
</dbReference>
<protein>
    <submittedName>
        <fullName evidence="2">Phage protein</fullName>
    </submittedName>
</protein>
<dbReference type="KEGG" id="vg:40075106"/>
<evidence type="ECO:0000313" key="2">
    <source>
        <dbReference type="EMBL" id="BAW98299.1"/>
    </source>
</evidence>
<evidence type="ECO:0000256" key="1">
    <source>
        <dbReference type="SAM" id="Coils"/>
    </source>
</evidence>
<dbReference type="Pfam" id="PF12699">
    <property type="entry name" value="phiKZ_IP"/>
    <property type="match status" value="1"/>
</dbReference>
<dbReference type="Proteomes" id="UP000221243">
    <property type="component" value="Segment"/>
</dbReference>
<keyword evidence="1" id="KW-0175">Coiled coil</keyword>
<evidence type="ECO:0000313" key="3">
    <source>
        <dbReference type="Proteomes" id="UP000221243"/>
    </source>
</evidence>
<dbReference type="OrthoDB" id="12270at10239"/>
<feature type="coiled-coil region" evidence="1">
    <location>
        <begin position="40"/>
        <end position="81"/>
    </location>
</feature>
<organism evidence="2 3">
    <name type="scientific">Vibrio phage pTD1</name>
    <dbReference type="NCBI Taxonomy" id="1938577"/>
    <lineage>
        <taxon>Viruses</taxon>
        <taxon>Duplodnaviria</taxon>
        <taxon>Heunggongvirae</taxon>
        <taxon>Uroviricota</taxon>
        <taxon>Caudoviricetes</taxon>
        <taxon>Chimalliviridae</taxon>
        <taxon>Gorgonvirinae</taxon>
        <taxon>Tidunavirus</taxon>
        <taxon>Tidunavirus pTD1</taxon>
    </lineage>
</organism>